<evidence type="ECO:0000313" key="1">
    <source>
        <dbReference type="EMBL" id="AET66371.1"/>
    </source>
</evidence>
<dbReference type="OrthoDB" id="2881021at2"/>
<dbReference type="RefSeq" id="WP_014183196.1">
    <property type="nucleotide sequence ID" value="NC_016584.1"/>
</dbReference>
<dbReference type="AlphaFoldDB" id="G7W5E3"/>
<evidence type="ECO:0000313" key="2">
    <source>
        <dbReference type="Proteomes" id="UP000006346"/>
    </source>
</evidence>
<sequence length="182" mass="21236">MKSNDQRAAFVLLRGKGKSYRAISKELNISRTICGLWEKELIEQIIEHKAEQLRELYETYFMLKEARIKALGETLNKINTTLNERDFTEVLTEKLLDFKLKYMEALKNEYVELDNVNPLQDNFQARDILNQMADLLNRFRAGVVTPEQATREGLIIGNILKAYGDVELKDRLDALENILRER</sequence>
<reference evidence="1 2" key="2">
    <citation type="journal article" date="2012" name="J. Bacteriol.">
        <title>Complete genome sequences of Desulfosporosinus orientis DSM765T, Desulfosporosinus youngiae DSM17734T, Desulfosporosinus meridiei DSM13257T, and Desulfosporosinus acidiphilus DSM22704T.</title>
        <authorList>
            <person name="Pester M."/>
            <person name="Brambilla E."/>
            <person name="Alazard D."/>
            <person name="Rattei T."/>
            <person name="Weinmaier T."/>
            <person name="Han J."/>
            <person name="Lucas S."/>
            <person name="Lapidus A."/>
            <person name="Cheng J.F."/>
            <person name="Goodwin L."/>
            <person name="Pitluck S."/>
            <person name="Peters L."/>
            <person name="Ovchinnikova G."/>
            <person name="Teshima H."/>
            <person name="Detter J.C."/>
            <person name="Han C.S."/>
            <person name="Tapia R."/>
            <person name="Land M.L."/>
            <person name="Hauser L."/>
            <person name="Kyrpides N.C."/>
            <person name="Ivanova N.N."/>
            <person name="Pagani I."/>
            <person name="Huntmann M."/>
            <person name="Wei C.L."/>
            <person name="Davenport K.W."/>
            <person name="Daligault H."/>
            <person name="Chain P.S."/>
            <person name="Chen A."/>
            <person name="Mavromatis K."/>
            <person name="Markowitz V."/>
            <person name="Szeto E."/>
            <person name="Mikhailova N."/>
            <person name="Pati A."/>
            <person name="Wagner M."/>
            <person name="Woyke T."/>
            <person name="Ollivier B."/>
            <person name="Klenk H.P."/>
            <person name="Spring S."/>
            <person name="Loy A."/>
        </authorList>
    </citation>
    <scope>NUCLEOTIDE SEQUENCE [LARGE SCALE GENOMIC DNA]</scope>
    <source>
        <strain evidence="2">ATCC 19365 / DSM 765 / NCIMB 8382 / VKM B-1628</strain>
    </source>
</reference>
<keyword evidence="2" id="KW-1185">Reference proteome</keyword>
<gene>
    <name evidence="1" type="ordered locus">Desor_0681</name>
</gene>
<dbReference type="EMBL" id="CP003108">
    <property type="protein sequence ID" value="AET66371.1"/>
    <property type="molecule type" value="Genomic_DNA"/>
</dbReference>
<reference evidence="2" key="1">
    <citation type="submission" date="2011-11" db="EMBL/GenBank/DDBJ databases">
        <title>Complete sequence of Desulfosporosinus orientis DSM 765.</title>
        <authorList>
            <person name="Lucas S."/>
            <person name="Han J."/>
            <person name="Lapidus A."/>
            <person name="Cheng J.-F."/>
            <person name="Goodwin L."/>
            <person name="Pitluck S."/>
            <person name="Peters L."/>
            <person name="Ovchinnikova G."/>
            <person name="Teshima H."/>
            <person name="Detter J.C."/>
            <person name="Han C."/>
            <person name="Tapia R."/>
            <person name="Land M."/>
            <person name="Hauser L."/>
            <person name="Kyrpides N."/>
            <person name="Ivanova N."/>
            <person name="Pagani I."/>
            <person name="Pester M."/>
            <person name="Spring S."/>
            <person name="Ollivier B."/>
            <person name="Rattei T."/>
            <person name="Klenk H.-P."/>
            <person name="Wagner M."/>
            <person name="Loy A."/>
            <person name="Woyke T."/>
        </authorList>
    </citation>
    <scope>NUCLEOTIDE SEQUENCE [LARGE SCALE GENOMIC DNA]</scope>
    <source>
        <strain evidence="2">ATCC 19365 / DSM 765 / NCIMB 8382 / VKM B-1628</strain>
    </source>
</reference>
<dbReference type="HOGENOM" id="CLU_1501669_0_0_9"/>
<dbReference type="PATRIC" id="fig|768706.3.peg.650"/>
<dbReference type="STRING" id="768706.Desor_0681"/>
<dbReference type="KEGG" id="dor:Desor_0681"/>
<proteinExistence type="predicted"/>
<accession>G7W5E3</accession>
<protein>
    <submittedName>
        <fullName evidence="1">Uncharacterized protein</fullName>
    </submittedName>
</protein>
<name>G7W5E3_DESOD</name>
<organism evidence="1 2">
    <name type="scientific">Desulfosporosinus orientis (strain ATCC 19365 / DSM 765 / NCIMB 8382 / VKM B-1628 / Singapore I)</name>
    <name type="common">Desulfotomaculum orientis</name>
    <dbReference type="NCBI Taxonomy" id="768706"/>
    <lineage>
        <taxon>Bacteria</taxon>
        <taxon>Bacillati</taxon>
        <taxon>Bacillota</taxon>
        <taxon>Clostridia</taxon>
        <taxon>Eubacteriales</taxon>
        <taxon>Desulfitobacteriaceae</taxon>
        <taxon>Desulfosporosinus</taxon>
    </lineage>
</organism>
<dbReference type="eggNOG" id="ENOG50344IW">
    <property type="taxonomic scope" value="Bacteria"/>
</dbReference>
<dbReference type="Proteomes" id="UP000006346">
    <property type="component" value="Chromosome"/>
</dbReference>